<sequence length="97" mass="10852">MNCIDPETQLMQAKPTAKYLIRCLVCPTHKRKLRVECDFDDTGVRAFLSKCCCKPITEVALTLLENTQLFHTIEVEYIEPKDTSGHSSNNCSGSTIG</sequence>
<dbReference type="RefSeq" id="WP_434575483.1">
    <property type="nucleotide sequence ID" value="NZ_CP081184.1"/>
</dbReference>
<dbReference type="EMBL" id="JAQZHK010000005">
    <property type="protein sequence ID" value="MDY3512991.1"/>
    <property type="molecule type" value="Genomic_DNA"/>
</dbReference>
<protein>
    <submittedName>
        <fullName evidence="1">Uncharacterized protein</fullName>
    </submittedName>
</protein>
<organism evidence="1 2">
    <name type="scientific">Riemerella anatipestifer</name>
    <name type="common">Moraxella anatipestifer</name>
    <dbReference type="NCBI Taxonomy" id="34085"/>
    <lineage>
        <taxon>Bacteria</taxon>
        <taxon>Pseudomonadati</taxon>
        <taxon>Bacteroidota</taxon>
        <taxon>Flavobacteriia</taxon>
        <taxon>Flavobacteriales</taxon>
        <taxon>Weeksellaceae</taxon>
        <taxon>Riemerella</taxon>
    </lineage>
</organism>
<comment type="caution">
    <text evidence="1">The sequence shown here is derived from an EMBL/GenBank/DDBJ whole genome shotgun (WGS) entry which is preliminary data.</text>
</comment>
<gene>
    <name evidence="1" type="ORF">PG303_07170</name>
</gene>
<proteinExistence type="predicted"/>
<evidence type="ECO:0000313" key="2">
    <source>
        <dbReference type="Proteomes" id="UP001284033"/>
    </source>
</evidence>
<reference evidence="1" key="1">
    <citation type="submission" date="2023-01" db="EMBL/GenBank/DDBJ databases">
        <title>Genome-based studies on antimicrobial resistance profiles of Riemerella anatipestifer in China, 1994 to 2021.</title>
        <authorList>
            <person name="Yang Z."/>
            <person name="Zhu D."/>
        </authorList>
    </citation>
    <scope>NUCLEOTIDE SEQUENCE</scope>
    <source>
        <strain evidence="1">RCAD1218</strain>
    </source>
</reference>
<dbReference type="Proteomes" id="UP001284033">
    <property type="component" value="Unassembled WGS sequence"/>
</dbReference>
<evidence type="ECO:0000313" key="1">
    <source>
        <dbReference type="EMBL" id="MDY3512991.1"/>
    </source>
</evidence>
<accession>A0AAP6HFP3</accession>
<name>A0AAP6HFP3_RIEAN</name>
<dbReference type="AlphaFoldDB" id="A0AAP6HFP3"/>